<reference evidence="1 2" key="1">
    <citation type="journal article" date="2013" name="Appl. Environ. Microbiol.">
        <title>The Carbohydrate Metabolism Signature of Lactococcus lactis Strain A12 Reveals Its Sourdough Ecosystem Origin.</title>
        <authorList>
            <person name="Passerini D."/>
            <person name="Coddeville M."/>
            <person name="Le Bourgeois P."/>
            <person name="Loubiere P."/>
            <person name="Ritzenthaler P."/>
            <person name="Fontagne-Faucher C."/>
            <person name="Daveran-Mingot M.L."/>
            <person name="Cocaign-Bousquet M."/>
        </authorList>
    </citation>
    <scope>NUCLEOTIDE SEQUENCE [LARGE SCALE GENOMIC DNA]</scope>
    <source>
        <strain evidence="1 2">A12</strain>
    </source>
</reference>
<evidence type="ECO:0000313" key="1">
    <source>
        <dbReference type="EMBL" id="CDG05775.1"/>
    </source>
</evidence>
<dbReference type="Proteomes" id="UP000015361">
    <property type="component" value="Unassembled WGS sequence"/>
</dbReference>
<protein>
    <submittedName>
        <fullName evidence="1">Uncharacterized protein</fullName>
    </submittedName>
</protein>
<comment type="caution">
    <text evidence="1">The sequence shown here is derived from an EMBL/GenBank/DDBJ whole genome shotgun (WGS) entry which is preliminary data.</text>
</comment>
<sequence>MNKKKKGFLRIWKETGSG</sequence>
<accession>S6EX45</accession>
<proteinExistence type="predicted"/>
<organism evidence="1 2">
    <name type="scientific">Lactococcus lactis subsp. lactis A12</name>
    <dbReference type="NCBI Taxonomy" id="1137134"/>
    <lineage>
        <taxon>Bacteria</taxon>
        <taxon>Bacillati</taxon>
        <taxon>Bacillota</taxon>
        <taxon>Bacilli</taxon>
        <taxon>Lactobacillales</taxon>
        <taxon>Streptococcaceae</taxon>
        <taxon>Lactococcus</taxon>
    </lineage>
</organism>
<dbReference type="AlphaFoldDB" id="S6EX45"/>
<name>S6EX45_LACLL</name>
<evidence type="ECO:0000313" key="2">
    <source>
        <dbReference type="Proteomes" id="UP000015361"/>
    </source>
</evidence>
<dbReference type="EMBL" id="CBLU010000025">
    <property type="protein sequence ID" value="CDG05775.1"/>
    <property type="molecule type" value="Genomic_DNA"/>
</dbReference>
<gene>
    <name evidence="1" type="ORF">O9U_05270</name>
</gene>